<keyword evidence="8" id="KW-1185">Reference proteome</keyword>
<name>A0A4U2Z908_9BACT</name>
<feature type="transmembrane region" description="Helical" evidence="6">
    <location>
        <begin position="6"/>
        <end position="22"/>
    </location>
</feature>
<evidence type="ECO:0000256" key="3">
    <source>
        <dbReference type="ARBA" id="ARBA00022692"/>
    </source>
</evidence>
<accession>A0A4U2Z908</accession>
<proteinExistence type="predicted"/>
<feature type="transmembrane region" description="Helical" evidence="6">
    <location>
        <begin position="130"/>
        <end position="147"/>
    </location>
</feature>
<evidence type="ECO:0000256" key="1">
    <source>
        <dbReference type="ARBA" id="ARBA00004651"/>
    </source>
</evidence>
<dbReference type="OrthoDB" id="9763003at2"/>
<keyword evidence="4 6" id="KW-1133">Transmembrane helix</keyword>
<sequence>MMFKKYYFQFFLLALAFVVFYSDDYKIIIAGVAIFLVGMLFMEDGFKLFSGGVLERVLQVSTDTLPKAIGTGFVATAIMQSSSLVSVIIISFLSAELITLSGAIGVIFGSNIGSTTTAWIVSAFGVKIDIATYAMPMIIFGAVLKFAQSKSYQGVGKILLGLGFVFLGIDYMKDGFEVLQKTLDISKFAVEGYFGALVYISLGIVATVIMQSSSATMALIITALAANQIIYINAIELAIGANIGTTITAALGAISSNSNGKRVAVAHFIFNIITASFAILFLYPLSDLTAFLALKVGIADGDYAMKLALFHTIFNLIGVMMVSPFTHRLVKYLETLFIEVNIYALKPLYLDNVVINVPDAAIESIKKEIIHLYNSAIEAISHSMFLHRHEFIGSKDIEGVVKSSEISINTDVNEFYASKIKSLYGEIIHYATLSQENMNEDDQNRVYDLKLASREIVEALKSMRDLQKNIFYYSKSKNQYIKEEYDNLRVYIAKTIDTIEKIKEHDDELDVISTTELLKESTKALDNIKNSRIDALIRERKIDSKMATSLINDSSFAYDVTQKLIQVATILWIKDPDIRTLGVKE</sequence>
<comment type="caution">
    <text evidence="7">The sequence shown here is derived from an EMBL/GenBank/DDBJ whole genome shotgun (WGS) entry which is preliminary data.</text>
</comment>
<dbReference type="Proteomes" id="UP000309561">
    <property type="component" value="Unassembled WGS sequence"/>
</dbReference>
<feature type="transmembrane region" description="Helical" evidence="6">
    <location>
        <begin position="69"/>
        <end position="93"/>
    </location>
</feature>
<evidence type="ECO:0000256" key="6">
    <source>
        <dbReference type="SAM" id="Phobius"/>
    </source>
</evidence>
<dbReference type="GO" id="GO:0005886">
    <property type="term" value="C:plasma membrane"/>
    <property type="evidence" value="ECO:0007669"/>
    <property type="project" value="UniProtKB-SubCell"/>
</dbReference>
<feature type="transmembrane region" description="Helical" evidence="6">
    <location>
        <begin position="263"/>
        <end position="283"/>
    </location>
</feature>
<dbReference type="GO" id="GO:0005436">
    <property type="term" value="F:sodium:phosphate symporter activity"/>
    <property type="evidence" value="ECO:0007669"/>
    <property type="project" value="InterPro"/>
</dbReference>
<evidence type="ECO:0000256" key="2">
    <source>
        <dbReference type="ARBA" id="ARBA00022475"/>
    </source>
</evidence>
<keyword evidence="5 6" id="KW-0472">Membrane</keyword>
<evidence type="ECO:0000313" key="8">
    <source>
        <dbReference type="Proteomes" id="UP000309561"/>
    </source>
</evidence>
<feature type="transmembrane region" description="Helical" evidence="6">
    <location>
        <begin position="303"/>
        <end position="322"/>
    </location>
</feature>
<evidence type="ECO:0000313" key="7">
    <source>
        <dbReference type="EMBL" id="TKI70946.1"/>
    </source>
</evidence>
<feature type="transmembrane region" description="Helical" evidence="6">
    <location>
        <begin position="192"/>
        <end position="209"/>
    </location>
</feature>
<dbReference type="Pfam" id="PF02690">
    <property type="entry name" value="Na_Pi_cotrans"/>
    <property type="match status" value="2"/>
</dbReference>
<protein>
    <submittedName>
        <fullName evidence="7">Na/Pi cotransporter family protein</fullName>
    </submittedName>
</protein>
<evidence type="ECO:0000256" key="4">
    <source>
        <dbReference type="ARBA" id="ARBA00022989"/>
    </source>
</evidence>
<dbReference type="EMBL" id="SZPX01000001">
    <property type="protein sequence ID" value="TKI70946.1"/>
    <property type="molecule type" value="Genomic_DNA"/>
</dbReference>
<dbReference type="InterPro" id="IPR003841">
    <property type="entry name" value="Na/Pi_transpt"/>
</dbReference>
<evidence type="ECO:0000256" key="5">
    <source>
        <dbReference type="ARBA" id="ARBA00023136"/>
    </source>
</evidence>
<reference evidence="7 8" key="1">
    <citation type="submission" date="2019-04" db="EMBL/GenBank/DDBJ databases">
        <title>Sulfurimonas crateris sp. nov. a facultative anaerobic sulfur-oxidizing chemolithautotrophic bacterium isolated from a terrestrial mud vulcano.</title>
        <authorList>
            <person name="Ratnikova N.M."/>
            <person name="Slobodkin A.I."/>
            <person name="Merkel A.Y."/>
            <person name="Novikov A."/>
            <person name="Bonch-Osmolovskaya E.A."/>
            <person name="Slobodkina G.B."/>
        </authorList>
    </citation>
    <scope>NUCLEOTIDE SEQUENCE [LARGE SCALE GENOMIC DNA]</scope>
    <source>
        <strain evidence="7 8">SN118</strain>
    </source>
</reference>
<keyword evidence="3 6" id="KW-0812">Transmembrane</keyword>
<gene>
    <name evidence="7" type="ORF">FCU45_00725</name>
</gene>
<dbReference type="PANTHER" id="PTHR10010:SF46">
    <property type="entry name" value="SODIUM-DEPENDENT PHOSPHATE TRANSPORT PROTEIN 2B"/>
    <property type="match status" value="1"/>
</dbReference>
<comment type="subcellular location">
    <subcellularLocation>
        <location evidence="1">Cell membrane</location>
        <topology evidence="1">Multi-pass membrane protein</topology>
    </subcellularLocation>
</comment>
<feature type="transmembrane region" description="Helical" evidence="6">
    <location>
        <begin position="238"/>
        <end position="256"/>
    </location>
</feature>
<organism evidence="7 8">
    <name type="scientific">Sulfurimonas crateris</name>
    <dbReference type="NCBI Taxonomy" id="2574727"/>
    <lineage>
        <taxon>Bacteria</taxon>
        <taxon>Pseudomonadati</taxon>
        <taxon>Campylobacterota</taxon>
        <taxon>Epsilonproteobacteria</taxon>
        <taxon>Campylobacterales</taxon>
        <taxon>Sulfurimonadaceae</taxon>
        <taxon>Sulfurimonas</taxon>
    </lineage>
</organism>
<dbReference type="PANTHER" id="PTHR10010">
    <property type="entry name" value="SOLUTE CARRIER FAMILY 34 SODIUM PHOSPHATE , MEMBER 2-RELATED"/>
    <property type="match status" value="1"/>
</dbReference>
<keyword evidence="2" id="KW-1003">Cell membrane</keyword>
<feature type="transmembrane region" description="Helical" evidence="6">
    <location>
        <begin position="154"/>
        <end position="172"/>
    </location>
</feature>
<dbReference type="AlphaFoldDB" id="A0A4U2Z908"/>
<feature type="transmembrane region" description="Helical" evidence="6">
    <location>
        <begin position="100"/>
        <end position="124"/>
    </location>
</feature>
<dbReference type="GO" id="GO:0044341">
    <property type="term" value="P:sodium-dependent phosphate transport"/>
    <property type="evidence" value="ECO:0007669"/>
    <property type="project" value="InterPro"/>
</dbReference>
<dbReference type="NCBIfam" id="NF037997">
    <property type="entry name" value="Na_Pi_symport"/>
    <property type="match status" value="1"/>
</dbReference>